<organism evidence="1 2">
    <name type="scientific">Plasmopara halstedii</name>
    <name type="common">Downy mildew of sunflower</name>
    <dbReference type="NCBI Taxonomy" id="4781"/>
    <lineage>
        <taxon>Eukaryota</taxon>
        <taxon>Sar</taxon>
        <taxon>Stramenopiles</taxon>
        <taxon>Oomycota</taxon>
        <taxon>Peronosporomycetes</taxon>
        <taxon>Peronosporales</taxon>
        <taxon>Peronosporaceae</taxon>
        <taxon>Plasmopara</taxon>
    </lineage>
</organism>
<dbReference type="RefSeq" id="XP_024582170.1">
    <property type="nucleotide sequence ID" value="XM_024716586.1"/>
</dbReference>
<dbReference type="AlphaFoldDB" id="A0A0P1AWZ2"/>
<proteinExistence type="predicted"/>
<dbReference type="OMA" id="CVRVVQD"/>
<dbReference type="GO" id="GO:0008168">
    <property type="term" value="F:methyltransferase activity"/>
    <property type="evidence" value="ECO:0007669"/>
    <property type="project" value="UniProtKB-KW"/>
</dbReference>
<protein>
    <submittedName>
        <fullName evidence="1">Putative N2,N2-dimethylguanosine tRNA methyltransferase</fullName>
    </submittedName>
</protein>
<reference evidence="2" key="1">
    <citation type="submission" date="2014-09" db="EMBL/GenBank/DDBJ databases">
        <authorList>
            <person name="Sharma Rahul"/>
            <person name="Thines Marco"/>
        </authorList>
    </citation>
    <scope>NUCLEOTIDE SEQUENCE [LARGE SCALE GENOMIC DNA]</scope>
</reference>
<keyword evidence="1" id="KW-0808">Transferase</keyword>
<dbReference type="InterPro" id="IPR019410">
    <property type="entry name" value="Methyltransf_16"/>
</dbReference>
<dbReference type="GO" id="GO:0032259">
    <property type="term" value="P:methylation"/>
    <property type="evidence" value="ECO:0007669"/>
    <property type="project" value="UniProtKB-KW"/>
</dbReference>
<dbReference type="CDD" id="cd02440">
    <property type="entry name" value="AdoMet_MTases"/>
    <property type="match status" value="1"/>
</dbReference>
<dbReference type="SUPFAM" id="SSF53335">
    <property type="entry name" value="S-adenosyl-L-methionine-dependent methyltransferases"/>
    <property type="match status" value="1"/>
</dbReference>
<dbReference type="Gene3D" id="3.40.50.150">
    <property type="entry name" value="Vaccinia Virus protein VP39"/>
    <property type="match status" value="1"/>
</dbReference>
<dbReference type="OrthoDB" id="6407410at2759"/>
<dbReference type="PANTHER" id="PTHR14614">
    <property type="entry name" value="HEPATOCELLULAR CARCINOMA-ASSOCIATED ANTIGEN"/>
    <property type="match status" value="1"/>
</dbReference>
<dbReference type="GeneID" id="36397128"/>
<dbReference type="PANTHER" id="PTHR14614:SF163">
    <property type="entry name" value="METHYLTRANSFERASE SMALL DOMAIN-CONTAINING PROTEIN"/>
    <property type="match status" value="1"/>
</dbReference>
<dbReference type="EMBL" id="CCYD01001640">
    <property type="protein sequence ID" value="CEG45801.1"/>
    <property type="molecule type" value="Genomic_DNA"/>
</dbReference>
<dbReference type="InterPro" id="IPR029063">
    <property type="entry name" value="SAM-dependent_MTases_sf"/>
</dbReference>
<keyword evidence="2" id="KW-1185">Reference proteome</keyword>
<dbReference type="Proteomes" id="UP000054928">
    <property type="component" value="Unassembled WGS sequence"/>
</dbReference>
<name>A0A0P1AWZ2_PLAHL</name>
<accession>A0A0P1AWZ2</accession>
<sequence>MTLSNKRTKQRKHEAFFRLNSDTCIQVVQDTSKVDGMGGEVWAGALILCEFLTKHNKNVVHGREVIELGAGCGLCGLVAASLGAKLVVLTDEYPDLLAENILRNRHIWAEREANASPIASCRRLEWGAANSFTSFEQKFDTMLGSEITQLGRILHAPLLEAIRIVLRPGPDSVAFLSMDMCQASCEGTCDVSKCTASHFVAVAKQTGFTVYKHSSVHLASHKAVTTLVGALGRRLKVDQDDWSTVYELRFGDTI</sequence>
<keyword evidence="1" id="KW-0489">Methyltransferase</keyword>
<evidence type="ECO:0000313" key="1">
    <source>
        <dbReference type="EMBL" id="CEG45801.1"/>
    </source>
</evidence>
<evidence type="ECO:0000313" key="2">
    <source>
        <dbReference type="Proteomes" id="UP000054928"/>
    </source>
</evidence>
<dbReference type="STRING" id="4781.A0A0P1AWZ2"/>
<dbReference type="Pfam" id="PF10294">
    <property type="entry name" value="Methyltransf_16"/>
    <property type="match status" value="1"/>
</dbReference>